<dbReference type="InterPro" id="IPR040132">
    <property type="entry name" value="Tex1/THOC3"/>
</dbReference>
<accession>A0ABR2MGU1</accession>
<reference evidence="5 6" key="1">
    <citation type="journal article" date="2022" name="Nat. Plants">
        <title>Genomes of leafy and leafless Platanthera orchids illuminate the evolution of mycoheterotrophy.</title>
        <authorList>
            <person name="Li M.H."/>
            <person name="Liu K.W."/>
            <person name="Li Z."/>
            <person name="Lu H.C."/>
            <person name="Ye Q.L."/>
            <person name="Zhang D."/>
            <person name="Wang J.Y."/>
            <person name="Li Y.F."/>
            <person name="Zhong Z.M."/>
            <person name="Liu X."/>
            <person name="Yu X."/>
            <person name="Liu D.K."/>
            <person name="Tu X.D."/>
            <person name="Liu B."/>
            <person name="Hao Y."/>
            <person name="Liao X.Y."/>
            <person name="Jiang Y.T."/>
            <person name="Sun W.H."/>
            <person name="Chen J."/>
            <person name="Chen Y.Q."/>
            <person name="Ai Y."/>
            <person name="Zhai J.W."/>
            <person name="Wu S.S."/>
            <person name="Zhou Z."/>
            <person name="Hsiao Y.Y."/>
            <person name="Wu W.L."/>
            <person name="Chen Y.Y."/>
            <person name="Lin Y.F."/>
            <person name="Hsu J.L."/>
            <person name="Li C.Y."/>
            <person name="Wang Z.W."/>
            <person name="Zhao X."/>
            <person name="Zhong W.Y."/>
            <person name="Ma X.K."/>
            <person name="Ma L."/>
            <person name="Huang J."/>
            <person name="Chen G.Z."/>
            <person name="Huang M.Z."/>
            <person name="Huang L."/>
            <person name="Peng D.H."/>
            <person name="Luo Y.B."/>
            <person name="Zou S.Q."/>
            <person name="Chen S.P."/>
            <person name="Lan S."/>
            <person name="Tsai W.C."/>
            <person name="Van de Peer Y."/>
            <person name="Liu Z.J."/>
        </authorList>
    </citation>
    <scope>NUCLEOTIDE SEQUENCE [LARGE SCALE GENOMIC DNA]</scope>
    <source>
        <strain evidence="5">Lor288</strain>
    </source>
</reference>
<dbReference type="PANTHER" id="PTHR22839">
    <property type="entry name" value="THO COMPLEX SUBUNIT 3 THO3"/>
    <property type="match status" value="1"/>
</dbReference>
<keyword evidence="6" id="KW-1185">Reference proteome</keyword>
<name>A0ABR2MGU1_9ASPA</name>
<dbReference type="Gene3D" id="2.130.10.10">
    <property type="entry name" value="YVTN repeat-like/Quinoprotein amine dehydrogenase"/>
    <property type="match status" value="1"/>
</dbReference>
<dbReference type="InterPro" id="IPR036322">
    <property type="entry name" value="WD40_repeat_dom_sf"/>
</dbReference>
<dbReference type="InterPro" id="IPR001680">
    <property type="entry name" value="WD40_rpt"/>
</dbReference>
<dbReference type="InterPro" id="IPR015943">
    <property type="entry name" value="WD40/YVTN_repeat-like_dom_sf"/>
</dbReference>
<dbReference type="PANTHER" id="PTHR22839:SF0">
    <property type="entry name" value="THO COMPLEX SUBUNIT 3"/>
    <property type="match status" value="1"/>
</dbReference>
<dbReference type="SUPFAM" id="SSF50978">
    <property type="entry name" value="WD40 repeat-like"/>
    <property type="match status" value="1"/>
</dbReference>
<evidence type="ECO:0000256" key="1">
    <source>
        <dbReference type="ARBA" id="ARBA00022574"/>
    </source>
</evidence>
<evidence type="ECO:0000256" key="4">
    <source>
        <dbReference type="PROSITE-ProRule" id="PRU00221"/>
    </source>
</evidence>
<dbReference type="InterPro" id="IPR019775">
    <property type="entry name" value="WD40_repeat_CS"/>
</dbReference>
<protein>
    <submittedName>
        <fullName evidence="5">Uncharacterized protein</fullName>
    </submittedName>
</protein>
<dbReference type="PROSITE" id="PS00678">
    <property type="entry name" value="WD_REPEATS_1"/>
    <property type="match status" value="1"/>
</dbReference>
<evidence type="ECO:0000313" key="6">
    <source>
        <dbReference type="Proteomes" id="UP001412067"/>
    </source>
</evidence>
<sequence>MEEAPAKFKNLGCREYQGHKKKVHSVAWNCTGTKLASGSVDHTAHIWNIDAHGHVIPPFRPVYDCFNAAVLGLDFGAELKLDYLNLEMTISVFGF</sequence>
<dbReference type="Pfam" id="PF00400">
    <property type="entry name" value="WD40"/>
    <property type="match status" value="1"/>
</dbReference>
<dbReference type="EMBL" id="JBBWWR010000008">
    <property type="protein sequence ID" value="KAK8962946.1"/>
    <property type="molecule type" value="Genomic_DNA"/>
</dbReference>
<evidence type="ECO:0000256" key="3">
    <source>
        <dbReference type="ARBA" id="ARBA00046343"/>
    </source>
</evidence>
<dbReference type="Proteomes" id="UP001412067">
    <property type="component" value="Unassembled WGS sequence"/>
</dbReference>
<evidence type="ECO:0000256" key="2">
    <source>
        <dbReference type="ARBA" id="ARBA00022737"/>
    </source>
</evidence>
<dbReference type="SMART" id="SM00320">
    <property type="entry name" value="WD40"/>
    <property type="match status" value="1"/>
</dbReference>
<feature type="repeat" description="WD" evidence="4">
    <location>
        <begin position="16"/>
        <end position="50"/>
    </location>
</feature>
<comment type="caution">
    <text evidence="5">The sequence shown here is derived from an EMBL/GenBank/DDBJ whole genome shotgun (WGS) entry which is preliminary data.</text>
</comment>
<proteinExistence type="inferred from homology"/>
<comment type="similarity">
    <text evidence="3">Belongs to the THOC3 family.</text>
</comment>
<evidence type="ECO:0000313" key="5">
    <source>
        <dbReference type="EMBL" id="KAK8962946.1"/>
    </source>
</evidence>
<keyword evidence="2" id="KW-0677">Repeat</keyword>
<dbReference type="PROSITE" id="PS50294">
    <property type="entry name" value="WD_REPEATS_REGION"/>
    <property type="match status" value="1"/>
</dbReference>
<keyword evidence="1 4" id="KW-0853">WD repeat</keyword>
<organism evidence="5 6">
    <name type="scientific">Platanthera guangdongensis</name>
    <dbReference type="NCBI Taxonomy" id="2320717"/>
    <lineage>
        <taxon>Eukaryota</taxon>
        <taxon>Viridiplantae</taxon>
        <taxon>Streptophyta</taxon>
        <taxon>Embryophyta</taxon>
        <taxon>Tracheophyta</taxon>
        <taxon>Spermatophyta</taxon>
        <taxon>Magnoliopsida</taxon>
        <taxon>Liliopsida</taxon>
        <taxon>Asparagales</taxon>
        <taxon>Orchidaceae</taxon>
        <taxon>Orchidoideae</taxon>
        <taxon>Orchideae</taxon>
        <taxon>Orchidinae</taxon>
        <taxon>Platanthera</taxon>
    </lineage>
</organism>
<gene>
    <name evidence="5" type="ORF">KSP40_PGU005809</name>
</gene>
<dbReference type="PROSITE" id="PS50082">
    <property type="entry name" value="WD_REPEATS_2"/>
    <property type="match status" value="1"/>
</dbReference>